<reference evidence="12 13" key="1">
    <citation type="journal article" date="2023" name="BMC Biol.">
        <title>The compact genome of the sponge Oopsacas minuta (Hexactinellida) is lacking key metazoan core genes.</title>
        <authorList>
            <person name="Santini S."/>
            <person name="Schenkelaars Q."/>
            <person name="Jourda C."/>
            <person name="Duchesne M."/>
            <person name="Belahbib H."/>
            <person name="Rocher C."/>
            <person name="Selva M."/>
            <person name="Riesgo A."/>
            <person name="Vervoort M."/>
            <person name="Leys S.P."/>
            <person name="Kodjabachian L."/>
            <person name="Le Bivic A."/>
            <person name="Borchiellini C."/>
            <person name="Claverie J.M."/>
            <person name="Renard E."/>
        </authorList>
    </citation>
    <scope>NUCLEOTIDE SEQUENCE [LARGE SCALE GENOMIC DNA]</scope>
    <source>
        <strain evidence="12">SPO-2</strain>
    </source>
</reference>
<dbReference type="PROSITE" id="PS51689">
    <property type="entry name" value="SAM_RNA_A_N6_MT"/>
    <property type="match status" value="1"/>
</dbReference>
<evidence type="ECO:0000313" key="13">
    <source>
        <dbReference type="Proteomes" id="UP001165289"/>
    </source>
</evidence>
<feature type="binding site" evidence="9">
    <location>
        <position position="120"/>
    </location>
    <ligand>
        <name>S-adenosyl-L-methionine</name>
        <dbReference type="ChEBI" id="CHEBI:59789"/>
    </ligand>
</feature>
<evidence type="ECO:0000256" key="10">
    <source>
        <dbReference type="RuleBase" id="RU362106"/>
    </source>
</evidence>
<keyword evidence="1 10" id="KW-0698">rRNA processing</keyword>
<comment type="subunit">
    <text evidence="6">Part of the small subunit (SSU) processome, composed of more than 70 proteins and the RNA chaperone small nucleolar RNA (snoRNA) U3.</text>
</comment>
<feature type="binding site" evidence="9">
    <location>
        <position position="29"/>
    </location>
    <ligand>
        <name>S-adenosyl-L-methionine</name>
        <dbReference type="ChEBI" id="CHEBI:59789"/>
    </ligand>
</feature>
<keyword evidence="3 9" id="KW-0808">Transferase</keyword>
<dbReference type="InterPro" id="IPR020598">
    <property type="entry name" value="rRNA_Ade_methylase_Trfase_N"/>
</dbReference>
<dbReference type="AlphaFoldDB" id="A0AAV7JZT0"/>
<dbReference type="GO" id="GO:0003723">
    <property type="term" value="F:RNA binding"/>
    <property type="evidence" value="ECO:0007669"/>
    <property type="project" value="UniProtKB-UniRule"/>
</dbReference>
<evidence type="ECO:0000256" key="5">
    <source>
        <dbReference type="ARBA" id="ARBA00022884"/>
    </source>
</evidence>
<dbReference type="FunFam" id="3.40.50.150:FF:000007">
    <property type="entry name" value="rRNA adenine N(6)-methyltransferase"/>
    <property type="match status" value="1"/>
</dbReference>
<comment type="caution">
    <text evidence="9">Lacks conserved residue(s) required for the propagation of feature annotation.</text>
</comment>
<feature type="binding site" evidence="9">
    <location>
        <position position="56"/>
    </location>
    <ligand>
        <name>S-adenosyl-L-methionine</name>
        <dbReference type="ChEBI" id="CHEBI:59789"/>
    </ligand>
</feature>
<feature type="binding site" evidence="9">
    <location>
        <position position="77"/>
    </location>
    <ligand>
        <name>S-adenosyl-L-methionine</name>
        <dbReference type="ChEBI" id="CHEBI:59789"/>
    </ligand>
</feature>
<dbReference type="Pfam" id="PF00398">
    <property type="entry name" value="RrnaAD"/>
    <property type="match status" value="1"/>
</dbReference>
<evidence type="ECO:0000256" key="2">
    <source>
        <dbReference type="ARBA" id="ARBA00022603"/>
    </source>
</evidence>
<keyword evidence="13" id="KW-1185">Reference proteome</keyword>
<evidence type="ECO:0000256" key="3">
    <source>
        <dbReference type="ARBA" id="ARBA00022679"/>
    </source>
</evidence>
<gene>
    <name evidence="12" type="ORF">LOD99_3362</name>
</gene>
<dbReference type="EMBL" id="JAKMXF010000255">
    <property type="protein sequence ID" value="KAI6653860.1"/>
    <property type="molecule type" value="Genomic_DNA"/>
</dbReference>
<dbReference type="InterPro" id="IPR029063">
    <property type="entry name" value="SAM-dependent_MTases_sf"/>
</dbReference>
<sequence length="308" mass="34931">MPKERGAKKWRVHNQICQGIELRKSAGQHILKNPLLVNSIVEKSCLLPTDIVLEVGPGTGNMTVKLLEKCKRVIAVELDHRLANELRKRVQDSPLSSKLQIIQGNVLKVDLPYFDVCVANLPYQISSPFVFKLLAHRPVFRSAVLMFQREFAQRLVANPGDKVYCRLSANVQLLARVQHLIKVSRNSFKPPPRVDSSVVRIEPREAPDIDLVQWDAMLRIVFLRKNKTLGSIFKTKPVLEALEKNLLLRNSLKDTVSTLEKHSSSEIKAKVLAVLSGISKLETRPRSLGVQEFIALLREFSKHDFHFS</sequence>
<keyword evidence="5 9" id="KW-0694">RNA-binding</keyword>
<comment type="function">
    <text evidence="7">Specifically dimethylates two adjacent adenosines in the loop of a conserved hairpin near the 3'-end of 18S rRNA in the 40S particle. Involved in the pre-rRNA processing steps leading to small-subunit rRNA production independently of its RNA-modifying catalytic activity. Part of the small subunit (SSU) processome, first precursor of the small eukaryotic ribosomal subunit. During the assembly of the SSU processome in the nucleolus, many ribosome biogenesis factors, an RNA chaperone and ribosomal proteins associate with the nascent pre-rRNA and work in concert to generate RNA folding, modifications, rearrangements and cleavage as well as targeted degradation of pre-ribosomal RNA by the RNA exosome.</text>
</comment>
<dbReference type="InterPro" id="IPR001737">
    <property type="entry name" value="KsgA/Erm"/>
</dbReference>
<dbReference type="InterPro" id="IPR020596">
    <property type="entry name" value="rRNA_Ade_Mease_Trfase_CS"/>
</dbReference>
<evidence type="ECO:0000256" key="7">
    <source>
        <dbReference type="ARBA" id="ARBA00046134"/>
    </source>
</evidence>
<protein>
    <recommendedName>
        <fullName evidence="10">rRNA adenine N(6)-methyltransferase</fullName>
        <ecNumber evidence="10">2.1.1.-</ecNumber>
    </recommendedName>
</protein>
<dbReference type="InterPro" id="IPR011530">
    <property type="entry name" value="rRNA_adenine_dimethylase"/>
</dbReference>
<organism evidence="12 13">
    <name type="scientific">Oopsacas minuta</name>
    <dbReference type="NCBI Taxonomy" id="111878"/>
    <lineage>
        <taxon>Eukaryota</taxon>
        <taxon>Metazoa</taxon>
        <taxon>Porifera</taxon>
        <taxon>Hexactinellida</taxon>
        <taxon>Hexasterophora</taxon>
        <taxon>Lyssacinosida</taxon>
        <taxon>Leucopsacidae</taxon>
        <taxon>Oopsacas</taxon>
    </lineage>
</organism>
<dbReference type="SMART" id="SM00650">
    <property type="entry name" value="rADc"/>
    <property type="match status" value="1"/>
</dbReference>
<evidence type="ECO:0000256" key="9">
    <source>
        <dbReference type="PROSITE-ProRule" id="PRU01026"/>
    </source>
</evidence>
<dbReference type="NCBIfam" id="TIGR00755">
    <property type="entry name" value="ksgA"/>
    <property type="match status" value="1"/>
</dbReference>
<comment type="similarity">
    <text evidence="8 9 10">Belongs to the class I-like SAM-binding methyltransferase superfamily. rRNA adenine N(6)-methyltransferase family.</text>
</comment>
<dbReference type="SUPFAM" id="SSF53335">
    <property type="entry name" value="S-adenosyl-L-methionine-dependent methyltransferases"/>
    <property type="match status" value="1"/>
</dbReference>
<dbReference type="Proteomes" id="UP001165289">
    <property type="component" value="Unassembled WGS sequence"/>
</dbReference>
<dbReference type="GO" id="GO:0000179">
    <property type="term" value="F:rRNA (adenine-N6,N6-)-dimethyltransferase activity"/>
    <property type="evidence" value="ECO:0007669"/>
    <property type="project" value="UniProtKB-UniRule"/>
</dbReference>
<evidence type="ECO:0000256" key="8">
    <source>
        <dbReference type="ARBA" id="ARBA00061109"/>
    </source>
</evidence>
<dbReference type="PANTHER" id="PTHR11727:SF7">
    <property type="entry name" value="DIMETHYLADENOSINE TRANSFERASE-RELATED"/>
    <property type="match status" value="1"/>
</dbReference>
<dbReference type="CDD" id="cd02440">
    <property type="entry name" value="AdoMet_MTases"/>
    <property type="match status" value="1"/>
</dbReference>
<feature type="domain" description="Ribosomal RNA adenine methylase transferase N-terminal" evidence="11">
    <location>
        <begin position="36"/>
        <end position="205"/>
    </location>
</feature>
<dbReference type="Gene3D" id="1.10.8.480">
    <property type="match status" value="1"/>
</dbReference>
<dbReference type="Gene3D" id="3.40.50.150">
    <property type="entry name" value="Vaccinia Virus protein VP39"/>
    <property type="match status" value="1"/>
</dbReference>
<evidence type="ECO:0000256" key="1">
    <source>
        <dbReference type="ARBA" id="ARBA00022552"/>
    </source>
</evidence>
<accession>A0AAV7JZT0</accession>
<evidence type="ECO:0000256" key="4">
    <source>
        <dbReference type="ARBA" id="ARBA00022691"/>
    </source>
</evidence>
<dbReference type="PANTHER" id="PTHR11727">
    <property type="entry name" value="DIMETHYLADENOSINE TRANSFERASE"/>
    <property type="match status" value="1"/>
</dbReference>
<evidence type="ECO:0000313" key="12">
    <source>
        <dbReference type="EMBL" id="KAI6653860.1"/>
    </source>
</evidence>
<dbReference type="HAMAP" id="MF_00607">
    <property type="entry name" value="16SrRNA_methyltr_A"/>
    <property type="match status" value="1"/>
</dbReference>
<evidence type="ECO:0000259" key="11">
    <source>
        <dbReference type="SMART" id="SM00650"/>
    </source>
</evidence>
<keyword evidence="4 9" id="KW-0949">S-adenosyl-L-methionine</keyword>
<evidence type="ECO:0000256" key="6">
    <source>
        <dbReference type="ARBA" id="ARBA00035020"/>
    </source>
</evidence>
<name>A0AAV7JZT0_9METZ</name>
<dbReference type="EC" id="2.1.1.-" evidence="10"/>
<proteinExistence type="inferred from homology"/>
<comment type="caution">
    <text evidence="12">The sequence shown here is derived from an EMBL/GenBank/DDBJ whole genome shotgun (WGS) entry which is preliminary data.</text>
</comment>
<keyword evidence="2 9" id="KW-0489">Methyltransferase</keyword>
<dbReference type="PROSITE" id="PS01131">
    <property type="entry name" value="RRNA_A_DIMETH"/>
    <property type="match status" value="1"/>
</dbReference>
<feature type="binding site" evidence="9">
    <location>
        <position position="31"/>
    </location>
    <ligand>
        <name>S-adenosyl-L-methionine</name>
        <dbReference type="ChEBI" id="CHEBI:59789"/>
    </ligand>
</feature>